<dbReference type="OrthoDB" id="2158864at2759"/>
<dbReference type="GO" id="GO:0005815">
    <property type="term" value="C:microtubule organizing center"/>
    <property type="evidence" value="ECO:0007669"/>
    <property type="project" value="TreeGrafter"/>
</dbReference>
<dbReference type="GO" id="GO:0000724">
    <property type="term" value="P:double-strand break repair via homologous recombination"/>
    <property type="evidence" value="ECO:0007669"/>
    <property type="project" value="TreeGrafter"/>
</dbReference>
<dbReference type="GO" id="GO:0007131">
    <property type="term" value="P:reciprocal meiotic recombination"/>
    <property type="evidence" value="ECO:0007669"/>
    <property type="project" value="TreeGrafter"/>
</dbReference>
<dbReference type="GO" id="GO:0042148">
    <property type="term" value="P:DNA strand invasion"/>
    <property type="evidence" value="ECO:0007669"/>
    <property type="project" value="TreeGrafter"/>
</dbReference>
<dbReference type="PANTHER" id="PTHR46457:SF1">
    <property type="entry name" value="DNA REPAIR PROTEIN RAD51 HOMOLOG 4"/>
    <property type="match status" value="1"/>
</dbReference>
<dbReference type="GO" id="GO:0008094">
    <property type="term" value="F:ATP-dependent activity, acting on DNA"/>
    <property type="evidence" value="ECO:0007669"/>
    <property type="project" value="TreeGrafter"/>
</dbReference>
<keyword evidence="2" id="KW-0539">Nucleus</keyword>
<organism evidence="4 5">
    <name type="scientific">Dispira parvispora</name>
    <dbReference type="NCBI Taxonomy" id="1520584"/>
    <lineage>
        <taxon>Eukaryota</taxon>
        <taxon>Fungi</taxon>
        <taxon>Fungi incertae sedis</taxon>
        <taxon>Zoopagomycota</taxon>
        <taxon>Kickxellomycotina</taxon>
        <taxon>Dimargaritomycetes</taxon>
        <taxon>Dimargaritales</taxon>
        <taxon>Dimargaritaceae</taxon>
        <taxon>Dispira</taxon>
    </lineage>
</organism>
<dbReference type="EMBL" id="JANBPY010000009">
    <property type="protein sequence ID" value="KAJ1970005.1"/>
    <property type="molecule type" value="Genomic_DNA"/>
</dbReference>
<dbReference type="GO" id="GO:0005657">
    <property type="term" value="C:replication fork"/>
    <property type="evidence" value="ECO:0007669"/>
    <property type="project" value="TreeGrafter"/>
</dbReference>
<gene>
    <name evidence="4" type="ORF">IWQ62_000243</name>
</gene>
<dbReference type="PANTHER" id="PTHR46457">
    <property type="entry name" value="DNA REPAIR PROTEIN RAD51 HOMOLOG 4"/>
    <property type="match status" value="1"/>
</dbReference>
<accession>A0A9W8B0K7</accession>
<name>A0A9W8B0K7_9FUNG</name>
<dbReference type="AlphaFoldDB" id="A0A9W8B0K7"/>
<evidence type="ECO:0000313" key="4">
    <source>
        <dbReference type="EMBL" id="KAJ1970005.1"/>
    </source>
</evidence>
<dbReference type="Proteomes" id="UP001150925">
    <property type="component" value="Unassembled WGS sequence"/>
</dbReference>
<comment type="subcellular location">
    <subcellularLocation>
        <location evidence="1">Nucleus</location>
    </subcellularLocation>
</comment>
<dbReference type="GO" id="GO:0000723">
    <property type="term" value="P:telomere maintenance"/>
    <property type="evidence" value="ECO:0007669"/>
    <property type="project" value="TreeGrafter"/>
</dbReference>
<keyword evidence="5" id="KW-1185">Reference proteome</keyword>
<evidence type="ECO:0000256" key="1">
    <source>
        <dbReference type="ARBA" id="ARBA00004123"/>
    </source>
</evidence>
<dbReference type="SUPFAM" id="SSF52540">
    <property type="entry name" value="P-loop containing nucleoside triphosphate hydrolases"/>
    <property type="match status" value="1"/>
</dbReference>
<dbReference type="Gene3D" id="3.40.50.300">
    <property type="entry name" value="P-loop containing nucleotide triphosphate hydrolases"/>
    <property type="match status" value="1"/>
</dbReference>
<dbReference type="GO" id="GO:0003697">
    <property type="term" value="F:single-stranded DNA binding"/>
    <property type="evidence" value="ECO:0007669"/>
    <property type="project" value="TreeGrafter"/>
</dbReference>
<evidence type="ECO:0000259" key="3">
    <source>
        <dbReference type="Pfam" id="PF08423"/>
    </source>
</evidence>
<reference evidence="4" key="1">
    <citation type="submission" date="2022-07" db="EMBL/GenBank/DDBJ databases">
        <title>Phylogenomic reconstructions and comparative analyses of Kickxellomycotina fungi.</title>
        <authorList>
            <person name="Reynolds N.K."/>
            <person name="Stajich J.E."/>
            <person name="Barry K."/>
            <person name="Grigoriev I.V."/>
            <person name="Crous P."/>
            <person name="Smith M.E."/>
        </authorList>
    </citation>
    <scope>NUCLEOTIDE SEQUENCE</scope>
    <source>
        <strain evidence="4">RSA 1196</strain>
    </source>
</reference>
<protein>
    <recommendedName>
        <fullName evidence="3">Rad51-like C-terminal domain-containing protein</fullName>
    </recommendedName>
</protein>
<dbReference type="GO" id="GO:0000400">
    <property type="term" value="F:four-way junction DNA binding"/>
    <property type="evidence" value="ECO:0007669"/>
    <property type="project" value="TreeGrafter"/>
</dbReference>
<dbReference type="InterPro" id="IPR027417">
    <property type="entry name" value="P-loop_NTPase"/>
</dbReference>
<feature type="domain" description="Rad51-like C-terminal" evidence="3">
    <location>
        <begin position="65"/>
        <end position="233"/>
    </location>
</feature>
<comment type="caution">
    <text evidence="4">The sequence shown here is derived from an EMBL/GenBank/DDBJ whole genome shotgun (WGS) entry which is preliminary data.</text>
</comment>
<dbReference type="InterPro" id="IPR013632">
    <property type="entry name" value="Rad51_C"/>
</dbReference>
<dbReference type="Pfam" id="PF08423">
    <property type="entry name" value="Rad51"/>
    <property type="match status" value="1"/>
</dbReference>
<dbReference type="GO" id="GO:0033063">
    <property type="term" value="C:Rad51B-Rad51C-Rad51D-XRCC2 complex"/>
    <property type="evidence" value="ECO:0007669"/>
    <property type="project" value="TreeGrafter"/>
</dbReference>
<proteinExistence type="predicted"/>
<evidence type="ECO:0000313" key="5">
    <source>
        <dbReference type="Proteomes" id="UP001150925"/>
    </source>
</evidence>
<sequence>MPPLHLTPAFRALPSDDQRHHLLDKLTAFDIRTDGPILQDLYDQILQRYACDPVLPLVQDQDSLITTGIPAIDQDLLRGGIPVGDVCEIVGTADSGQILLLHHLCAATLLRRHQSKVVYVDATARFSSHMLLGCLHTQHQLHTAGSLVSEDTYLERLSHVAVAEVHHLLQIITAFKTTSDADYDQDRVFVFDGLVGALLSPHFNGTSSGHANIITVGRALRALANIPHHTVICSNTTLPRPSTQRFKVNTQLDSVSCPQVKPLLGLEWTYVADTTLLLSAAADNTGDIPPSDSCSHPTVSYSHWQQCEVLKSDRTACHRVVRFRLPLSKTLS</sequence>
<evidence type="ECO:0000256" key="2">
    <source>
        <dbReference type="ARBA" id="ARBA00023242"/>
    </source>
</evidence>
<dbReference type="InterPro" id="IPR051988">
    <property type="entry name" value="HRR_RAD51_Paralog"/>
</dbReference>